<dbReference type="Proteomes" id="UP000441925">
    <property type="component" value="Unassembled WGS sequence"/>
</dbReference>
<evidence type="ECO:0008006" key="5">
    <source>
        <dbReference type="Google" id="ProtNLM"/>
    </source>
</evidence>
<organism evidence="3 4">
    <name type="scientific">Anaerococcus porci</name>
    <dbReference type="NCBI Taxonomy" id="2652269"/>
    <lineage>
        <taxon>Bacteria</taxon>
        <taxon>Bacillati</taxon>
        <taxon>Bacillota</taxon>
        <taxon>Tissierellia</taxon>
        <taxon>Tissierellales</taxon>
        <taxon>Peptoniphilaceae</taxon>
        <taxon>Anaerococcus</taxon>
    </lineage>
</organism>
<gene>
    <name evidence="3" type="ORF">FYJ26_02175</name>
</gene>
<reference evidence="3 4" key="1">
    <citation type="submission" date="2019-08" db="EMBL/GenBank/DDBJ databases">
        <title>In-depth cultivation of the pig gut microbiome towards novel bacterial diversity and tailored functional studies.</title>
        <authorList>
            <person name="Wylensek D."/>
            <person name="Hitch T.C.A."/>
            <person name="Clavel T."/>
        </authorList>
    </citation>
    <scope>NUCLEOTIDE SEQUENCE [LARGE SCALE GENOMIC DNA]</scope>
    <source>
        <strain evidence="3 4">WCA-380-WT-2B</strain>
    </source>
</reference>
<dbReference type="RefSeq" id="WP_154539175.1">
    <property type="nucleotide sequence ID" value="NZ_VULQ01000002.1"/>
</dbReference>
<dbReference type="AlphaFoldDB" id="A0A6N7VCU8"/>
<feature type="region of interest" description="Disordered" evidence="1">
    <location>
        <begin position="46"/>
        <end position="116"/>
    </location>
</feature>
<keyword evidence="4" id="KW-1185">Reference proteome</keyword>
<evidence type="ECO:0000313" key="4">
    <source>
        <dbReference type="Proteomes" id="UP000441925"/>
    </source>
</evidence>
<feature type="signal peptide" evidence="2">
    <location>
        <begin position="1"/>
        <end position="25"/>
    </location>
</feature>
<sequence length="116" mass="12983">MKNSKKIAVASLSFILALPTFTSLANSSNVAVTGSNTIKLDEKTENEELKSDIGHMEYKSEKNSDHKINNKEEKSQENKNADKLDSELKENLSIKEESNLNNDVNAKSNLEERTKL</sequence>
<comment type="caution">
    <text evidence="3">The sequence shown here is derived from an EMBL/GenBank/DDBJ whole genome shotgun (WGS) entry which is preliminary data.</text>
</comment>
<feature type="chain" id="PRO_5026679164" description="N-acetylmuramoyl-L-alanine amidase" evidence="2">
    <location>
        <begin position="26"/>
        <end position="116"/>
    </location>
</feature>
<evidence type="ECO:0000256" key="1">
    <source>
        <dbReference type="SAM" id="MobiDB-lite"/>
    </source>
</evidence>
<feature type="compositionally biased region" description="Polar residues" evidence="1">
    <location>
        <begin position="99"/>
        <end position="108"/>
    </location>
</feature>
<feature type="compositionally biased region" description="Basic and acidic residues" evidence="1">
    <location>
        <begin position="46"/>
        <end position="98"/>
    </location>
</feature>
<protein>
    <recommendedName>
        <fullName evidence="5">N-acetylmuramoyl-L-alanine amidase</fullName>
    </recommendedName>
</protein>
<accession>A0A6N7VCU8</accession>
<keyword evidence="2" id="KW-0732">Signal</keyword>
<evidence type="ECO:0000313" key="3">
    <source>
        <dbReference type="EMBL" id="MSS77235.1"/>
    </source>
</evidence>
<dbReference type="EMBL" id="VULQ01000002">
    <property type="protein sequence ID" value="MSS77235.1"/>
    <property type="molecule type" value="Genomic_DNA"/>
</dbReference>
<evidence type="ECO:0000256" key="2">
    <source>
        <dbReference type="SAM" id="SignalP"/>
    </source>
</evidence>
<proteinExistence type="predicted"/>
<name>A0A6N7VCU8_9FIRM</name>